<dbReference type="Proteomes" id="UP000316181">
    <property type="component" value="Unassembled WGS sequence"/>
</dbReference>
<evidence type="ECO:0000256" key="5">
    <source>
        <dbReference type="SAM" id="MobiDB-lite"/>
    </source>
</evidence>
<dbReference type="GO" id="GO:0005524">
    <property type="term" value="F:ATP binding"/>
    <property type="evidence" value="ECO:0007669"/>
    <property type="project" value="UniProtKB-KW"/>
</dbReference>
<keyword evidence="4" id="KW-0067">ATP-binding</keyword>
<evidence type="ECO:0000313" key="8">
    <source>
        <dbReference type="EMBL" id="TQK76886.1"/>
    </source>
</evidence>
<comment type="caution">
    <text evidence="8">The sequence shown here is derived from an EMBL/GenBank/DDBJ whole genome shotgun (WGS) entry which is preliminary data.</text>
</comment>
<organism evidence="8 9">
    <name type="scientific">Rarobacter incanus</name>
    <dbReference type="NCBI Taxonomy" id="153494"/>
    <lineage>
        <taxon>Bacteria</taxon>
        <taxon>Bacillati</taxon>
        <taxon>Actinomycetota</taxon>
        <taxon>Actinomycetes</taxon>
        <taxon>Micrococcales</taxon>
        <taxon>Rarobacteraceae</taxon>
        <taxon>Rarobacter</taxon>
    </lineage>
</organism>
<dbReference type="GO" id="GO:0016787">
    <property type="term" value="F:hydrolase activity"/>
    <property type="evidence" value="ECO:0007669"/>
    <property type="project" value="UniProtKB-KW"/>
</dbReference>
<evidence type="ECO:0000256" key="1">
    <source>
        <dbReference type="ARBA" id="ARBA00022741"/>
    </source>
</evidence>
<feature type="domain" description="DNA2/NAM7 helicase-like C-terminal" evidence="6">
    <location>
        <begin position="959"/>
        <end position="1154"/>
    </location>
</feature>
<keyword evidence="3" id="KW-0347">Helicase</keyword>
<dbReference type="NCBIfam" id="TIGR03491">
    <property type="entry name" value="TM0106 family RecB-like putative nuclease"/>
    <property type="match status" value="1"/>
</dbReference>
<dbReference type="InterPro" id="IPR012337">
    <property type="entry name" value="RNaseH-like_sf"/>
</dbReference>
<dbReference type="InterPro" id="IPR038720">
    <property type="entry name" value="YprB_RNase_H-like_dom"/>
</dbReference>
<keyword evidence="2" id="KW-0378">Hydrolase</keyword>
<name>A0A542SQI9_9MICO</name>
<dbReference type="Gene3D" id="3.40.50.300">
    <property type="entry name" value="P-loop containing nucleotide triphosphate hydrolases"/>
    <property type="match status" value="2"/>
</dbReference>
<evidence type="ECO:0000313" key="9">
    <source>
        <dbReference type="Proteomes" id="UP000316181"/>
    </source>
</evidence>
<dbReference type="InterPro" id="IPR047187">
    <property type="entry name" value="SF1_C_Upf1"/>
</dbReference>
<feature type="domain" description="YprB ribonuclease H-like" evidence="7">
    <location>
        <begin position="319"/>
        <end position="512"/>
    </location>
</feature>
<dbReference type="RefSeq" id="WP_142112464.1">
    <property type="nucleotide sequence ID" value="NZ_BAAATB010000004.1"/>
</dbReference>
<evidence type="ECO:0000256" key="2">
    <source>
        <dbReference type="ARBA" id="ARBA00022801"/>
    </source>
</evidence>
<evidence type="ECO:0000259" key="6">
    <source>
        <dbReference type="Pfam" id="PF13087"/>
    </source>
</evidence>
<dbReference type="EMBL" id="VFNV01000001">
    <property type="protein sequence ID" value="TQK76886.1"/>
    <property type="molecule type" value="Genomic_DNA"/>
</dbReference>
<dbReference type="Pfam" id="PF13482">
    <property type="entry name" value="RNase_H_2"/>
    <property type="match status" value="1"/>
</dbReference>
<feature type="region of interest" description="Disordered" evidence="5">
    <location>
        <begin position="518"/>
        <end position="540"/>
    </location>
</feature>
<dbReference type="InterPro" id="IPR041679">
    <property type="entry name" value="DNA2/NAM7-like_C"/>
</dbReference>
<reference evidence="8 9" key="1">
    <citation type="submission" date="2019-06" db="EMBL/GenBank/DDBJ databases">
        <title>Sequencing the genomes of 1000 actinobacteria strains.</title>
        <authorList>
            <person name="Klenk H.-P."/>
        </authorList>
    </citation>
    <scope>NUCLEOTIDE SEQUENCE [LARGE SCALE GENOMIC DNA]</scope>
    <source>
        <strain evidence="8 9">DSM 10596</strain>
    </source>
</reference>
<dbReference type="CDD" id="cd17934">
    <property type="entry name" value="DEXXQc_Upf1-like"/>
    <property type="match status" value="1"/>
</dbReference>
<dbReference type="OrthoDB" id="9757917at2"/>
<dbReference type="InterPro" id="IPR027417">
    <property type="entry name" value="P-loop_NTPase"/>
</dbReference>
<evidence type="ECO:0000256" key="4">
    <source>
        <dbReference type="ARBA" id="ARBA00022840"/>
    </source>
</evidence>
<evidence type="ECO:0000256" key="3">
    <source>
        <dbReference type="ARBA" id="ARBA00022806"/>
    </source>
</evidence>
<dbReference type="PANTHER" id="PTHR43788">
    <property type="entry name" value="DNA2/NAM7 HELICASE FAMILY MEMBER"/>
    <property type="match status" value="1"/>
</dbReference>
<dbReference type="Pfam" id="PF13604">
    <property type="entry name" value="AAA_30"/>
    <property type="match status" value="1"/>
</dbReference>
<keyword evidence="1" id="KW-0547">Nucleotide-binding</keyword>
<dbReference type="PANTHER" id="PTHR43788:SF8">
    <property type="entry name" value="DNA-BINDING PROTEIN SMUBP-2"/>
    <property type="match status" value="1"/>
</dbReference>
<dbReference type="SUPFAM" id="SSF53098">
    <property type="entry name" value="Ribonuclease H-like"/>
    <property type="match status" value="1"/>
</dbReference>
<dbReference type="CDD" id="cd18808">
    <property type="entry name" value="SF1_C_Upf1"/>
    <property type="match status" value="1"/>
</dbReference>
<dbReference type="InterPro" id="IPR019993">
    <property type="entry name" value="RecB_nuclease_TM0106_put"/>
</dbReference>
<sequence length="1182" mass="127544">MYFSQGQVVTSPSDLTVAAHCEFAFARKLDALLGRVQRPPRVEDPMAARAAHLGDRHEAAVLQRYRDRGLRVVEIARPDLRDPGQMEVARQATVTALRSGADVVFQAAFMHAGMVGFADFLVRTDDGAYEVQDTKLARTAKVTALMQLASYAEQMRSIGITPAPTTRLILGDGSESVHALRDIEPTYRARVERLRSIVDARVGDSKAVVWGARGLHACGTCEWCSPEVELHDDVLQVAGMRAAQRARLLDAGVRTVADLAGRRADVPGIGSGTLEAMRQQAKLQLAARAGADTGGHEPPVQVVDPRAIAALPRPNVGDLFFDFEGDPMYSEPATTRGQTAWGLDYLFGVVNRRGAFTALWAHSLEQEKSALVAFLDLVERRRAAYPDMHIYHYAAYEQTHLLSIAARHGVGEDRVDALLRDGVLVDLYPVVRRFVRIGAGSYSLKAIEALYLPAHMRDNDVKTATGSVEAYWDYCDARDRGDHEEARAILESIAYYNEVDCDSTRRLHEWLVRRGEQAGVRPGDGSDTVSAEEQEALRPAESALAASLREKAGDPLNPHRSARQTLWGLAGAAVDYHRRETKTFWRAHFERRRAPLSDWAHTRDVLVCDATGGDAGPWEPPAGNKRLASRLIELRGEFGDGTTLREGSQVFLMYEFGSRAQGGSERPDMRPAHSRALVTAIDVPRGWVQVEEKADLGEEYSDLPVALTPGPPIRPGSIPGAISRWAERVDRAHPGVPRDPVVDIMLRAPSRTHCGTLVRPTSGSDLAAAISASVADLDHSYVAVQGPPGTGKTYTGARVIADLVGRRKWRIGVVAQSHAAVENVLAAVVEAGVDRDNVGKKAALGAAAGETRAWTTLRNDRILDFVQRRGIVVGGTAWDFSNASRIPAGQLDLLVIDEAGQFSLAATAAVAGSARNLLLLGDPQQLPQVSQGLHPEPVNESALGYLSAGHDVLPSQFGYFLPATWRMHSELSSVVSDLSYGGELVSAAAADARSLRAPGVLAKAVRRTRDGIDCAAGVHPVPVSHTGRATSSPEEAARVAAIIAELLGKPWRDPRAKHATDAAGSTRPLAAGDFIVVTPFNAQVAQLQLALHGAGLDEVPVGTVDKFQGRQAVISILSMAASEPSEVPRGMGFLLSRNRLNVAISRAQWASYIVYSPELVNYLPTSAEGVAELSAFLRVVDG</sequence>
<gene>
    <name evidence="8" type="ORF">FB389_1586</name>
</gene>
<dbReference type="InterPro" id="IPR050534">
    <property type="entry name" value="Coronavir_polyprotein_1ab"/>
</dbReference>
<evidence type="ECO:0008006" key="10">
    <source>
        <dbReference type="Google" id="ProtNLM"/>
    </source>
</evidence>
<dbReference type="AlphaFoldDB" id="A0A542SQI9"/>
<protein>
    <recommendedName>
        <fullName evidence="10">AAA+ ATPase domain-containing protein</fullName>
    </recommendedName>
</protein>
<dbReference type="SUPFAM" id="SSF52540">
    <property type="entry name" value="P-loop containing nucleoside triphosphate hydrolases"/>
    <property type="match status" value="1"/>
</dbReference>
<evidence type="ECO:0000259" key="7">
    <source>
        <dbReference type="Pfam" id="PF13482"/>
    </source>
</evidence>
<dbReference type="Pfam" id="PF13087">
    <property type="entry name" value="AAA_12"/>
    <property type="match status" value="1"/>
</dbReference>
<dbReference type="GO" id="GO:0043139">
    <property type="term" value="F:5'-3' DNA helicase activity"/>
    <property type="evidence" value="ECO:0007669"/>
    <property type="project" value="TreeGrafter"/>
</dbReference>
<keyword evidence="9" id="KW-1185">Reference proteome</keyword>
<proteinExistence type="predicted"/>
<accession>A0A542SQI9</accession>